<accession>B3QT97</accession>
<organism evidence="1 2">
    <name type="scientific">Chloroherpeton thalassium (strain ATCC 35110 / GB-78)</name>
    <dbReference type="NCBI Taxonomy" id="517418"/>
    <lineage>
        <taxon>Bacteria</taxon>
        <taxon>Pseudomonadati</taxon>
        <taxon>Chlorobiota</taxon>
        <taxon>Chlorobiia</taxon>
        <taxon>Chlorobiales</taxon>
        <taxon>Chloroherpetonaceae</taxon>
        <taxon>Chloroherpeton</taxon>
    </lineage>
</organism>
<sequence length="192" mass="22125">MYRILSFLMILSLVGFMGCGKKEVKQKVQEKEPATLRPYSEPLPDSVKNRAFEYGAVSPDSLAKKLVLALAENDTTKLLQLAVSRTEYLNWIWPEEPASDPKFNIPLEFAWGNLYRDSYKGAKKMLKYYGGKKLSFVSFEIKGESVYHQTYVYHRNPVLVVENESGKQKQIENLGTIVEMNGNFKFLFYKKD</sequence>
<protein>
    <recommendedName>
        <fullName evidence="3">Lipoprotein</fullName>
    </recommendedName>
</protein>
<dbReference type="AlphaFoldDB" id="B3QT97"/>
<evidence type="ECO:0000313" key="2">
    <source>
        <dbReference type="Proteomes" id="UP000001208"/>
    </source>
</evidence>
<evidence type="ECO:0008006" key="3">
    <source>
        <dbReference type="Google" id="ProtNLM"/>
    </source>
</evidence>
<dbReference type="eggNOG" id="ENOG5033JPM">
    <property type="taxonomic scope" value="Bacteria"/>
</dbReference>
<dbReference type="Proteomes" id="UP000001208">
    <property type="component" value="Chromosome"/>
</dbReference>
<dbReference type="STRING" id="517418.Ctha_1739"/>
<dbReference type="HOGENOM" id="CLU_1412948_0_0_10"/>
<evidence type="ECO:0000313" key="1">
    <source>
        <dbReference type="EMBL" id="ACF14196.1"/>
    </source>
</evidence>
<gene>
    <name evidence="1" type="ordered locus">Ctha_1739</name>
</gene>
<dbReference type="PROSITE" id="PS51257">
    <property type="entry name" value="PROKAR_LIPOPROTEIN"/>
    <property type="match status" value="1"/>
</dbReference>
<name>B3QT97_CHLT3</name>
<dbReference type="RefSeq" id="WP_012500280.1">
    <property type="nucleotide sequence ID" value="NC_011026.1"/>
</dbReference>
<reference evidence="1 2" key="1">
    <citation type="submission" date="2008-06" db="EMBL/GenBank/DDBJ databases">
        <title>Complete sequence of Chloroherpeton thalassium ATCC 35110.</title>
        <authorList>
            <consortium name="US DOE Joint Genome Institute"/>
            <person name="Lucas S."/>
            <person name="Copeland A."/>
            <person name="Lapidus A."/>
            <person name="Glavina del Rio T."/>
            <person name="Dalin E."/>
            <person name="Tice H."/>
            <person name="Bruce D."/>
            <person name="Goodwin L."/>
            <person name="Pitluck S."/>
            <person name="Schmutz J."/>
            <person name="Larimer F."/>
            <person name="Land M."/>
            <person name="Hauser L."/>
            <person name="Kyrpides N."/>
            <person name="Mikhailova N."/>
            <person name="Liu Z."/>
            <person name="Li T."/>
            <person name="Zhao F."/>
            <person name="Overmann J."/>
            <person name="Bryant D.A."/>
            <person name="Richardson P."/>
        </authorList>
    </citation>
    <scope>NUCLEOTIDE SEQUENCE [LARGE SCALE GENOMIC DNA]</scope>
    <source>
        <strain evidence="2">ATCC 35110 / GB-78</strain>
    </source>
</reference>
<proteinExistence type="predicted"/>
<keyword evidence="2" id="KW-1185">Reference proteome</keyword>
<dbReference type="KEGG" id="cts:Ctha_1739"/>
<dbReference type="EMBL" id="CP001100">
    <property type="protein sequence ID" value="ACF14196.1"/>
    <property type="molecule type" value="Genomic_DNA"/>
</dbReference>